<dbReference type="STRING" id="282683.SAMN04488105_1368"/>
<dbReference type="EMBL" id="FNAV01000036">
    <property type="protein sequence ID" value="SDF61535.1"/>
    <property type="molecule type" value="Genomic_DNA"/>
</dbReference>
<dbReference type="RefSeq" id="WP_089964116.1">
    <property type="nucleotide sequence ID" value="NZ_FNAV01000036.1"/>
</dbReference>
<accession>A0A1G7MID8</accession>
<evidence type="ECO:0008006" key="4">
    <source>
        <dbReference type="Google" id="ProtNLM"/>
    </source>
</evidence>
<evidence type="ECO:0000256" key="1">
    <source>
        <dbReference type="SAM" id="SignalP"/>
    </source>
</evidence>
<dbReference type="OrthoDB" id="7858246at2"/>
<feature type="chain" id="PRO_5011534748" description="HEAT repeat domain-containing protein" evidence="1">
    <location>
        <begin position="22"/>
        <end position="207"/>
    </location>
</feature>
<dbReference type="AlphaFoldDB" id="A0A1G7MID8"/>
<evidence type="ECO:0000313" key="2">
    <source>
        <dbReference type="EMBL" id="SDF61535.1"/>
    </source>
</evidence>
<keyword evidence="1" id="KW-0732">Signal</keyword>
<dbReference type="Proteomes" id="UP000198994">
    <property type="component" value="Unassembled WGS sequence"/>
</dbReference>
<gene>
    <name evidence="2" type="ORF">SAMN04488105_1368</name>
</gene>
<organism evidence="2 3">
    <name type="scientific">Salipiger thiooxidans</name>
    <dbReference type="NCBI Taxonomy" id="282683"/>
    <lineage>
        <taxon>Bacteria</taxon>
        <taxon>Pseudomonadati</taxon>
        <taxon>Pseudomonadota</taxon>
        <taxon>Alphaproteobacteria</taxon>
        <taxon>Rhodobacterales</taxon>
        <taxon>Roseobacteraceae</taxon>
        <taxon>Salipiger</taxon>
    </lineage>
</organism>
<feature type="signal peptide" evidence="1">
    <location>
        <begin position="1"/>
        <end position="21"/>
    </location>
</feature>
<evidence type="ECO:0000313" key="3">
    <source>
        <dbReference type="Proteomes" id="UP000198994"/>
    </source>
</evidence>
<protein>
    <recommendedName>
        <fullName evidence="4">HEAT repeat domain-containing protein</fullName>
    </recommendedName>
</protein>
<name>A0A1G7MID8_9RHOB</name>
<keyword evidence="3" id="KW-1185">Reference proteome</keyword>
<proteinExistence type="predicted"/>
<sequence length="207" mass="22361">MAIRQHALACLLALSAFAAEAQVSLGDLDAAMSARDDEMAAFRERLNDPDSDRALTAMRLLIAKGDADQRQMAIEHGLSSTNTDIRLAAVGAILGSRPILVSRWFPEDGEMPNSFRNRVSAFNGTTNTDKSARVPLQIGKYLDEANCWLINDAVPSPRNCLFRINSGEISTYVGGSWAQLDLDEAGRLVGSPMIGGIRTEIVVDLGL</sequence>
<reference evidence="3" key="1">
    <citation type="submission" date="2016-10" db="EMBL/GenBank/DDBJ databases">
        <authorList>
            <person name="Varghese N."/>
            <person name="Submissions S."/>
        </authorList>
    </citation>
    <scope>NUCLEOTIDE SEQUENCE [LARGE SCALE GENOMIC DNA]</scope>
    <source>
        <strain evidence="3">DSM 10146</strain>
    </source>
</reference>